<name>A0AA35XFC3_GEOBA</name>
<dbReference type="InterPro" id="IPR000914">
    <property type="entry name" value="SBP_5_dom"/>
</dbReference>
<gene>
    <name evidence="6" type="ORF">GBAR_LOCUS26871</name>
</gene>
<dbReference type="GO" id="GO:1904680">
    <property type="term" value="F:peptide transmembrane transporter activity"/>
    <property type="evidence" value="ECO:0007669"/>
    <property type="project" value="TreeGrafter"/>
</dbReference>
<reference evidence="6" key="1">
    <citation type="submission" date="2023-03" db="EMBL/GenBank/DDBJ databases">
        <authorList>
            <person name="Steffen K."/>
            <person name="Cardenas P."/>
        </authorList>
    </citation>
    <scope>NUCLEOTIDE SEQUENCE</scope>
</reference>
<dbReference type="GO" id="GO:0015833">
    <property type="term" value="P:peptide transport"/>
    <property type="evidence" value="ECO:0007669"/>
    <property type="project" value="TreeGrafter"/>
</dbReference>
<dbReference type="AlphaFoldDB" id="A0AA35XFC3"/>
<dbReference type="PANTHER" id="PTHR30290:SF9">
    <property type="entry name" value="OLIGOPEPTIDE-BINDING PROTEIN APPA"/>
    <property type="match status" value="1"/>
</dbReference>
<evidence type="ECO:0000256" key="1">
    <source>
        <dbReference type="ARBA" id="ARBA00005695"/>
    </source>
</evidence>
<evidence type="ECO:0000256" key="3">
    <source>
        <dbReference type="ARBA" id="ARBA00022729"/>
    </source>
</evidence>
<dbReference type="SUPFAM" id="SSF53850">
    <property type="entry name" value="Periplasmic binding protein-like II"/>
    <property type="match status" value="1"/>
</dbReference>
<organism evidence="6 7">
    <name type="scientific">Geodia barretti</name>
    <name type="common">Barrett's horny sponge</name>
    <dbReference type="NCBI Taxonomy" id="519541"/>
    <lineage>
        <taxon>Eukaryota</taxon>
        <taxon>Metazoa</taxon>
        <taxon>Porifera</taxon>
        <taxon>Demospongiae</taxon>
        <taxon>Heteroscleromorpha</taxon>
        <taxon>Tetractinellida</taxon>
        <taxon>Astrophorina</taxon>
        <taxon>Geodiidae</taxon>
        <taxon>Geodia</taxon>
    </lineage>
</organism>
<accession>A0AA35XFC3</accession>
<proteinExistence type="inferred from homology"/>
<dbReference type="Pfam" id="PF00496">
    <property type="entry name" value="SBP_bac_5"/>
    <property type="match status" value="1"/>
</dbReference>
<sequence length="614" mass="66944">MLALLAVACGASTSEEAQQASAAPTTAPDTARPQALAIPATAEPQAEQQAQPDAPAPQAESPAAAPTAAPAPTAVPAAPSTPARDTIIFLTGEEPTTLGAASPNCGGNIQNTVCDDLASDPLTWIDDYNNFEVVGMTGIEGWEQIGPDRWQFKLREGVTFHNGAPWNAEQAAFWIDYYGDEETSGHYNSNDFSFHGVIGGQVVDDYTLDVVCGEACPILPRTTIFTKFQDVGWFLEEAGATSIADLPDDLPAEIHRMTVGLGPYQIVEWDTGLQVVLEAYEDYNPNPATGFSRAPTIPNVIQQWRNEPLVRASALAAGEADWAEIAFQDRELAPQWKSATNNEAYVYAIDTVHHPELRKKAVREALNLAIDCETVMEEVFEGVLECYGNIAQTGTVGITPENSAGYPYNPERARELLAEAGYDPENEIKLHIRSQRVPKDVEYAEAVVTFWRDVGINANLQVVESSIHAGTGRSNCGHGRTREDFANAVGADLHQKCLALGPGMPNFASMHITAPATSTESLDFSRQAILRNSCYSRSSGVCYQDFEDALEVAIATPTGELRRERMEWLGDYVHNNYHFVPNFLVVQIYGMSAELQWDPHYAPRIRANTMSFSN</sequence>
<feature type="region of interest" description="Disordered" evidence="4">
    <location>
        <begin position="14"/>
        <end position="81"/>
    </location>
</feature>
<dbReference type="InterPro" id="IPR039424">
    <property type="entry name" value="SBP_5"/>
</dbReference>
<comment type="similarity">
    <text evidence="1">Belongs to the bacterial solute-binding protein 5 family.</text>
</comment>
<protein>
    <submittedName>
        <fullName evidence="6">Uncharacterized protein YhjP</fullName>
    </submittedName>
</protein>
<evidence type="ECO:0000259" key="5">
    <source>
        <dbReference type="Pfam" id="PF00496"/>
    </source>
</evidence>
<evidence type="ECO:0000313" key="6">
    <source>
        <dbReference type="EMBL" id="CAI8048747.1"/>
    </source>
</evidence>
<keyword evidence="3" id="KW-0732">Signal</keyword>
<keyword evidence="2" id="KW-0813">Transport</keyword>
<feature type="domain" description="Solute-binding protein family 5" evidence="5">
    <location>
        <begin position="144"/>
        <end position="466"/>
    </location>
</feature>
<dbReference type="EMBL" id="CASHTH010003747">
    <property type="protein sequence ID" value="CAI8048747.1"/>
    <property type="molecule type" value="Genomic_DNA"/>
</dbReference>
<evidence type="ECO:0000256" key="4">
    <source>
        <dbReference type="SAM" id="MobiDB-lite"/>
    </source>
</evidence>
<evidence type="ECO:0000256" key="2">
    <source>
        <dbReference type="ARBA" id="ARBA00022448"/>
    </source>
</evidence>
<dbReference type="Gene3D" id="3.10.105.10">
    <property type="entry name" value="Dipeptide-binding Protein, Domain 3"/>
    <property type="match status" value="1"/>
</dbReference>
<dbReference type="Gene3D" id="3.90.76.10">
    <property type="entry name" value="Dipeptide-binding Protein, Domain 1"/>
    <property type="match status" value="1"/>
</dbReference>
<dbReference type="PANTHER" id="PTHR30290">
    <property type="entry name" value="PERIPLASMIC BINDING COMPONENT OF ABC TRANSPORTER"/>
    <property type="match status" value="1"/>
</dbReference>
<dbReference type="Gene3D" id="3.40.190.10">
    <property type="entry name" value="Periplasmic binding protein-like II"/>
    <property type="match status" value="1"/>
</dbReference>
<dbReference type="Proteomes" id="UP001174909">
    <property type="component" value="Unassembled WGS sequence"/>
</dbReference>
<keyword evidence="7" id="KW-1185">Reference proteome</keyword>
<comment type="caution">
    <text evidence="6">The sequence shown here is derived from an EMBL/GenBank/DDBJ whole genome shotgun (WGS) entry which is preliminary data.</text>
</comment>
<evidence type="ECO:0000313" key="7">
    <source>
        <dbReference type="Proteomes" id="UP001174909"/>
    </source>
</evidence>